<dbReference type="EMBL" id="HQ206224">
    <property type="protein sequence ID" value="ADP92132.1"/>
    <property type="molecule type" value="Genomic_DNA"/>
</dbReference>
<dbReference type="EMBL" id="HQ206209">
    <property type="protein sequence ID" value="ADP92117.1"/>
    <property type="molecule type" value="Genomic_DNA"/>
</dbReference>
<evidence type="ECO:0000256" key="4">
    <source>
        <dbReference type="ARBA" id="ARBA00023163"/>
    </source>
</evidence>
<evidence type="ECO:0000256" key="3">
    <source>
        <dbReference type="ARBA" id="ARBA00022478"/>
    </source>
</evidence>
<dbReference type="EMBL" id="HQ206204">
    <property type="protein sequence ID" value="ADP92112.1"/>
    <property type="molecule type" value="Genomic_DNA"/>
</dbReference>
<dbReference type="EMBL" id="HQ206198">
    <property type="protein sequence ID" value="ADP92106.1"/>
    <property type="molecule type" value="Genomic_DNA"/>
</dbReference>
<dbReference type="EMBL" id="HQ206219">
    <property type="protein sequence ID" value="ADP92127.1"/>
    <property type="molecule type" value="Genomic_DNA"/>
</dbReference>
<dbReference type="EMBL" id="HQ206218">
    <property type="protein sequence ID" value="ADP92126.1"/>
    <property type="molecule type" value="Genomic_DNA"/>
</dbReference>
<dbReference type="EMBL" id="HQ206188">
    <property type="protein sequence ID" value="ADP92096.1"/>
    <property type="molecule type" value="Genomic_DNA"/>
</dbReference>
<dbReference type="InterPro" id="IPR036710">
    <property type="entry name" value="RNA_pol_Rpb5_N_sf"/>
</dbReference>
<dbReference type="SMR" id="E5KT65"/>
<evidence type="ECO:0000256" key="7">
    <source>
        <dbReference type="ARBA" id="ARBA00032836"/>
    </source>
</evidence>
<comment type="subcellular location">
    <subcellularLocation>
        <location evidence="1">Nucleus</location>
    </subcellularLocation>
</comment>
<dbReference type="Gene3D" id="3.90.940.20">
    <property type="entry name" value="RPB5-like RNA polymerase subunit"/>
    <property type="match status" value="1"/>
</dbReference>
<dbReference type="EMBL" id="HQ206200">
    <property type="protein sequence ID" value="ADP92108.1"/>
    <property type="molecule type" value="Genomic_DNA"/>
</dbReference>
<dbReference type="DNASU" id="5434"/>
<dbReference type="EMBL" id="HQ206206">
    <property type="protein sequence ID" value="ADP92114.1"/>
    <property type="molecule type" value="Genomic_DNA"/>
</dbReference>
<evidence type="ECO:0000256" key="2">
    <source>
        <dbReference type="ARBA" id="ARBA00020809"/>
    </source>
</evidence>
<protein>
    <recommendedName>
        <fullName evidence="2">DNA-directed RNA polymerases I, II, and III subunit RPABC1</fullName>
    </recommendedName>
    <alternativeName>
        <fullName evidence="8">DNA-directed RNA polymerase II subunit E</fullName>
    </alternativeName>
    <alternativeName>
        <fullName evidence="7">RPB5 homolog</fullName>
    </alternativeName>
</protein>
<reference evidence="11" key="1">
    <citation type="journal article" date="2011" name="Nucleic Acids Res.">
        <title>Identification of rare DNA variants in mitochondrial disorders with improved array-based sequencing.</title>
        <authorList>
            <person name="Wang W."/>
            <person name="Shen P."/>
            <person name="Thiyagarajan S."/>
            <person name="Lin S."/>
            <person name="Palm C."/>
            <person name="Horvath R."/>
            <person name="Klopstock T."/>
            <person name="Cutler D."/>
            <person name="Pique L."/>
            <person name="Schrijver I."/>
            <person name="Davis R.W."/>
            <person name="Mindrinos M."/>
            <person name="Speed T.P."/>
            <person name="Scharfe C."/>
        </authorList>
    </citation>
    <scope>NUCLEOTIDE SEQUENCE</scope>
</reference>
<dbReference type="PANTHER" id="PTHR10535">
    <property type="entry name" value="DNA-DIRECTED RNA POLYMERASES I, II, AND III SUBUNIT RPABC1"/>
    <property type="match status" value="1"/>
</dbReference>
<dbReference type="InterPro" id="IPR014381">
    <property type="entry name" value="Arch_Rpo5/euc_Rpb5"/>
</dbReference>
<dbReference type="FunFam" id="3.40.1340.10:FF:000001">
    <property type="entry name" value="DNA-directed RNA polymerases I, II, and III subunit RPABC1"/>
    <property type="match status" value="1"/>
</dbReference>
<dbReference type="EMBL" id="HQ206193">
    <property type="protein sequence ID" value="ADP92101.1"/>
    <property type="molecule type" value="Genomic_DNA"/>
</dbReference>
<evidence type="ECO:0000256" key="5">
    <source>
        <dbReference type="ARBA" id="ARBA00023242"/>
    </source>
</evidence>
<dbReference type="EMBL" id="HQ206222">
    <property type="protein sequence ID" value="ADP92130.1"/>
    <property type="molecule type" value="Genomic_DNA"/>
</dbReference>
<evidence type="ECO:0000256" key="6">
    <source>
        <dbReference type="ARBA" id="ARBA00025765"/>
    </source>
</evidence>
<proteinExistence type="inferred from homology"/>
<feature type="domain" description="RNA polymerase subunit H/Rpb5 C-terminal" evidence="9">
    <location>
        <begin position="137"/>
        <end position="209"/>
    </location>
</feature>
<feature type="domain" description="RNA polymerase Rpb5 N-terminal" evidence="10">
    <location>
        <begin position="4"/>
        <end position="94"/>
    </location>
</feature>
<dbReference type="EMBL" id="HQ206196">
    <property type="protein sequence ID" value="ADP92104.1"/>
    <property type="molecule type" value="Genomic_DNA"/>
</dbReference>
<keyword evidence="3 11" id="KW-0240">DNA-directed RNA polymerase</keyword>
<dbReference type="Pfam" id="PF01191">
    <property type="entry name" value="RNA_pol_Rpb5_C"/>
    <property type="match status" value="1"/>
</dbReference>
<dbReference type="EMBL" id="HQ206217">
    <property type="protein sequence ID" value="ADP92125.1"/>
    <property type="molecule type" value="Genomic_DNA"/>
</dbReference>
<dbReference type="EMBL" id="HQ206203">
    <property type="protein sequence ID" value="ADP92111.1"/>
    <property type="molecule type" value="Genomic_DNA"/>
</dbReference>
<dbReference type="GO" id="GO:0003677">
    <property type="term" value="F:DNA binding"/>
    <property type="evidence" value="ECO:0007669"/>
    <property type="project" value="InterPro"/>
</dbReference>
<dbReference type="EMBL" id="HQ206201">
    <property type="protein sequence ID" value="ADP92109.1"/>
    <property type="molecule type" value="Genomic_DNA"/>
</dbReference>
<dbReference type="EMBL" id="HQ206212">
    <property type="protein sequence ID" value="ADP92120.1"/>
    <property type="molecule type" value="Genomic_DNA"/>
</dbReference>
<dbReference type="EMBL" id="HQ206189">
    <property type="protein sequence ID" value="ADP92097.1"/>
    <property type="molecule type" value="Genomic_DNA"/>
</dbReference>
<sequence length="210" mass="24551">MDDEEETYRLWKIRKTIMQLCHDRGYLVTQDELDQTLEEFKAQSGDKPSEGRPRRTDLTVLVAHNDDPTDQMFVFFPEEPKVGIKTIKVYCQRMQEENITRALIVVQQGMTPSAKQSLVDMAPKYILEQFLQQELLINITEHELVPEHVVMTKEEVTELLARYKLRENQLPRIQAGDPVARYFGIKRGQVVKIIRPSETAGRYITYRLVQ</sequence>
<dbReference type="EMBL" id="HQ206223">
    <property type="protein sequence ID" value="ADP92131.1"/>
    <property type="molecule type" value="Genomic_DNA"/>
</dbReference>
<dbReference type="EMBL" id="HQ206187">
    <property type="protein sequence ID" value="ADP92095.1"/>
    <property type="molecule type" value="Genomic_DNA"/>
</dbReference>
<dbReference type="OMA" id="VRDRGYF"/>
<name>E5KT65_HUMAN</name>
<dbReference type="Antibodypedia" id="22550">
    <property type="antibodies" value="317 antibodies from 30 providers"/>
</dbReference>
<dbReference type="NCBIfam" id="NF007129">
    <property type="entry name" value="PRK09570.1"/>
    <property type="match status" value="1"/>
</dbReference>
<keyword evidence="5" id="KW-0539">Nucleus</keyword>
<dbReference type="SUPFAM" id="SSF55287">
    <property type="entry name" value="RPB5-like RNA polymerase subunit"/>
    <property type="match status" value="1"/>
</dbReference>
<dbReference type="EMBL" id="HQ206205">
    <property type="protein sequence ID" value="ADP92113.1"/>
    <property type="molecule type" value="Genomic_DNA"/>
</dbReference>
<dbReference type="EMBL" id="HQ206199">
    <property type="protein sequence ID" value="ADP92107.1"/>
    <property type="molecule type" value="Genomic_DNA"/>
</dbReference>
<dbReference type="EMBL" id="HQ206220">
    <property type="protein sequence ID" value="ADP92128.1"/>
    <property type="molecule type" value="Genomic_DNA"/>
</dbReference>
<dbReference type="GeneID" id="5434"/>
<dbReference type="InterPro" id="IPR020608">
    <property type="entry name" value="RNA_pol_subH/Rpb5_CS"/>
</dbReference>
<dbReference type="EMBL" id="HQ206207">
    <property type="protein sequence ID" value="ADP92115.1"/>
    <property type="molecule type" value="Genomic_DNA"/>
</dbReference>
<evidence type="ECO:0000256" key="1">
    <source>
        <dbReference type="ARBA" id="ARBA00004123"/>
    </source>
</evidence>
<accession>E5KT65</accession>
<evidence type="ECO:0000313" key="11">
    <source>
        <dbReference type="EMBL" id="ADP92094.1"/>
    </source>
</evidence>
<dbReference type="EMBL" id="HQ206214">
    <property type="protein sequence ID" value="ADP92122.1"/>
    <property type="molecule type" value="Genomic_DNA"/>
</dbReference>
<dbReference type="OrthoDB" id="248779at2759"/>
<dbReference type="EMBL" id="HQ206210">
    <property type="protein sequence ID" value="ADP92118.1"/>
    <property type="molecule type" value="Genomic_DNA"/>
</dbReference>
<dbReference type="EMBL" id="HQ206225">
    <property type="protein sequence ID" value="ADP92133.1"/>
    <property type="molecule type" value="Genomic_DNA"/>
</dbReference>
<evidence type="ECO:0000259" key="10">
    <source>
        <dbReference type="Pfam" id="PF03871"/>
    </source>
</evidence>
<dbReference type="InterPro" id="IPR005571">
    <property type="entry name" value="RNA_pol_Rpb5_N"/>
</dbReference>
<dbReference type="SUPFAM" id="SSF53036">
    <property type="entry name" value="Eukaryotic RPB5 N-terminal domain"/>
    <property type="match status" value="1"/>
</dbReference>
<evidence type="ECO:0000259" key="9">
    <source>
        <dbReference type="Pfam" id="PF01191"/>
    </source>
</evidence>
<dbReference type="PANTHER" id="PTHR10535:SF0">
    <property type="entry name" value="DNA-DIRECTED RNA POLYMERASES I, II, AND III SUBUNIT RPABC1"/>
    <property type="match status" value="1"/>
</dbReference>
<comment type="similarity">
    <text evidence="6">Belongs to the archaeal Rpo5/eukaryotic RPB5 RNA polymerase subunit family.</text>
</comment>
<dbReference type="Pfam" id="PF03871">
    <property type="entry name" value="RNA_pol_Rpb5_N"/>
    <property type="match status" value="1"/>
</dbReference>
<dbReference type="EMBL" id="HQ206195">
    <property type="protein sequence ID" value="ADP92103.1"/>
    <property type="molecule type" value="Genomic_DNA"/>
</dbReference>
<dbReference type="VEuPathDB" id="HostDB:ENSG00000099817"/>
<dbReference type="PROSITE" id="PS01110">
    <property type="entry name" value="RNA_POL_H_23KD"/>
    <property type="match status" value="1"/>
</dbReference>
<dbReference type="KEGG" id="hsa:5434"/>
<dbReference type="EMBL" id="HQ206190">
    <property type="protein sequence ID" value="ADP92098.1"/>
    <property type="molecule type" value="Genomic_DNA"/>
</dbReference>
<dbReference type="HOGENOM" id="CLU_058320_0_1_1"/>
<dbReference type="EMBL" id="HQ206211">
    <property type="protein sequence ID" value="ADP92119.1"/>
    <property type="molecule type" value="Genomic_DNA"/>
</dbReference>
<dbReference type="GO" id="GO:0000428">
    <property type="term" value="C:DNA-directed RNA polymerase complex"/>
    <property type="evidence" value="ECO:0007669"/>
    <property type="project" value="UniProtKB-KW"/>
</dbReference>
<dbReference type="CTD" id="5434"/>
<organism evidence="11">
    <name type="scientific">Homo sapiens</name>
    <name type="common">Human</name>
    <dbReference type="NCBI Taxonomy" id="9606"/>
    <lineage>
        <taxon>Eukaryota</taxon>
        <taxon>Metazoa</taxon>
        <taxon>Chordata</taxon>
        <taxon>Craniata</taxon>
        <taxon>Vertebrata</taxon>
        <taxon>Euteleostomi</taxon>
        <taxon>Mammalia</taxon>
        <taxon>Eutheria</taxon>
        <taxon>Euarchontoglires</taxon>
        <taxon>Primates</taxon>
        <taxon>Haplorrhini</taxon>
        <taxon>Catarrhini</taxon>
        <taxon>Hominidae</taxon>
        <taxon>Homo</taxon>
    </lineage>
</organism>
<dbReference type="DisGeNET" id="5434"/>
<dbReference type="InterPro" id="IPR000783">
    <property type="entry name" value="RNA_pol_subH/Rpb5_C"/>
</dbReference>
<dbReference type="EMBL" id="HQ206186">
    <property type="protein sequence ID" value="ADP92094.1"/>
    <property type="molecule type" value="Genomic_DNA"/>
</dbReference>
<dbReference type="EMBL" id="HQ206197">
    <property type="protein sequence ID" value="ADP92105.1"/>
    <property type="molecule type" value="Genomic_DNA"/>
</dbReference>
<dbReference type="HAMAP" id="MF_00025">
    <property type="entry name" value="RNApol_Rpo5_RPB5"/>
    <property type="match status" value="1"/>
</dbReference>
<dbReference type="EMBL" id="HQ206213">
    <property type="protein sequence ID" value="ADP92121.1"/>
    <property type="molecule type" value="Genomic_DNA"/>
</dbReference>
<dbReference type="EMBL" id="HQ206191">
    <property type="protein sequence ID" value="ADP92099.1"/>
    <property type="molecule type" value="Genomic_DNA"/>
</dbReference>
<dbReference type="EMBL" id="HQ206192">
    <property type="protein sequence ID" value="ADP92100.1"/>
    <property type="molecule type" value="Genomic_DNA"/>
</dbReference>
<dbReference type="GO" id="GO:0003899">
    <property type="term" value="F:DNA-directed RNA polymerase activity"/>
    <property type="evidence" value="ECO:0007669"/>
    <property type="project" value="InterPro"/>
</dbReference>
<dbReference type="EMBL" id="HQ206194">
    <property type="protein sequence ID" value="ADP92102.1"/>
    <property type="molecule type" value="Genomic_DNA"/>
</dbReference>
<dbReference type="EMBL" id="HQ206221">
    <property type="protein sequence ID" value="ADP92129.1"/>
    <property type="molecule type" value="Genomic_DNA"/>
</dbReference>
<evidence type="ECO:0000256" key="8">
    <source>
        <dbReference type="ARBA" id="ARBA00033084"/>
    </source>
</evidence>
<dbReference type="AlphaFoldDB" id="E5KT65"/>
<dbReference type="IntAct" id="E5KT65">
    <property type="interactions" value="1"/>
</dbReference>
<dbReference type="GO" id="GO:0005654">
    <property type="term" value="C:nucleoplasm"/>
    <property type="evidence" value="ECO:0000314"/>
    <property type="project" value="HPA"/>
</dbReference>
<dbReference type="EMBL" id="HQ206202">
    <property type="protein sequence ID" value="ADP92110.1"/>
    <property type="molecule type" value="Genomic_DNA"/>
</dbReference>
<dbReference type="FunFam" id="3.90.940.20:FF:000001">
    <property type="entry name" value="DNA-directed RNA polymerases I, II, and III subunit RPABC1"/>
    <property type="match status" value="1"/>
</dbReference>
<dbReference type="EMBL" id="HQ206215">
    <property type="protein sequence ID" value="ADP92123.1"/>
    <property type="molecule type" value="Genomic_DNA"/>
</dbReference>
<dbReference type="Gene3D" id="3.40.1340.10">
    <property type="entry name" value="RNA polymerase, Rpb5, N-terminal domain"/>
    <property type="match status" value="1"/>
</dbReference>
<dbReference type="GO" id="GO:0006351">
    <property type="term" value="P:DNA-templated transcription"/>
    <property type="evidence" value="ECO:0007669"/>
    <property type="project" value="InterPro"/>
</dbReference>
<dbReference type="InterPro" id="IPR035913">
    <property type="entry name" value="RPB5-like_sf"/>
</dbReference>
<dbReference type="EMBL" id="HQ206208">
    <property type="protein sequence ID" value="ADP92116.1"/>
    <property type="molecule type" value="Genomic_DNA"/>
</dbReference>
<dbReference type="EMBL" id="HQ206216">
    <property type="protein sequence ID" value="ADP92124.1"/>
    <property type="molecule type" value="Genomic_DNA"/>
</dbReference>
<dbReference type="PIRSF" id="PIRSF000747">
    <property type="entry name" value="RPB5"/>
    <property type="match status" value="1"/>
</dbReference>
<keyword evidence="4" id="KW-0804">Transcription</keyword>
<dbReference type="ExpressionAtlas" id="E5KT65">
    <property type="expression patterns" value="baseline and differential"/>
</dbReference>